<dbReference type="InterPro" id="IPR035959">
    <property type="entry name" value="RutC-like_sf"/>
</dbReference>
<protein>
    <submittedName>
        <fullName evidence="2">Uncharacterized protein</fullName>
    </submittedName>
</protein>
<dbReference type="InterPro" id="IPR006175">
    <property type="entry name" value="YjgF/YER057c/UK114"/>
</dbReference>
<gene>
    <name evidence="2" type="ORF">MSP1404_LOCUS4677</name>
</gene>
<dbReference type="Gene3D" id="3.30.1330.40">
    <property type="entry name" value="RutC-like"/>
    <property type="match status" value="1"/>
</dbReference>
<dbReference type="InterPro" id="IPR006056">
    <property type="entry name" value="RidA"/>
</dbReference>
<dbReference type="GO" id="GO:0019239">
    <property type="term" value="F:deaminase activity"/>
    <property type="evidence" value="ECO:0007669"/>
    <property type="project" value="TreeGrafter"/>
</dbReference>
<evidence type="ECO:0000313" key="2">
    <source>
        <dbReference type="EMBL" id="CAD8584778.1"/>
    </source>
</evidence>
<sequence length="160" mass="16922">MATISASLLRAPAQLHAARRAAAPVARNLTVRAMGKEVVATDKAPAALGPYSQAIKAGNTLYVSGQIGLIPGEGKFAGDTIEEQTEQVMKNMGAILTEAGADFSKVVKTTILLASMDDFKTVNEIYGKRFPENPPARATFAVKTLPINALVEIDCTAYLD</sequence>
<reference evidence="2" key="1">
    <citation type="submission" date="2021-01" db="EMBL/GenBank/DDBJ databases">
        <authorList>
            <person name="Corre E."/>
            <person name="Pelletier E."/>
            <person name="Niang G."/>
            <person name="Scheremetjew M."/>
            <person name="Finn R."/>
            <person name="Kale V."/>
            <person name="Holt S."/>
            <person name="Cochrane G."/>
            <person name="Meng A."/>
            <person name="Brown T."/>
            <person name="Cohen L."/>
        </authorList>
    </citation>
    <scope>NUCLEOTIDE SEQUENCE</scope>
    <source>
        <strain evidence="2">CCMP494</strain>
    </source>
</reference>
<dbReference type="PANTHER" id="PTHR11803">
    <property type="entry name" value="2-IMINOBUTANOATE/2-IMINOPROPANOATE DEAMINASE RIDA"/>
    <property type="match status" value="1"/>
</dbReference>
<dbReference type="EMBL" id="HBEV01006096">
    <property type="protein sequence ID" value="CAD8584778.1"/>
    <property type="molecule type" value="Transcribed_RNA"/>
</dbReference>
<dbReference type="FunFam" id="3.30.1330.40:FF:000001">
    <property type="entry name" value="L-PSP family endoribonuclease"/>
    <property type="match status" value="1"/>
</dbReference>
<dbReference type="InterPro" id="IPR019897">
    <property type="entry name" value="RidA_CS"/>
</dbReference>
<dbReference type="GO" id="GO:0005739">
    <property type="term" value="C:mitochondrion"/>
    <property type="evidence" value="ECO:0007669"/>
    <property type="project" value="TreeGrafter"/>
</dbReference>
<organism evidence="2">
    <name type="scientific">Micromonas pusilla</name>
    <name type="common">Picoplanktonic green alga</name>
    <name type="synonym">Chromulina pusilla</name>
    <dbReference type="NCBI Taxonomy" id="38833"/>
    <lineage>
        <taxon>Eukaryota</taxon>
        <taxon>Viridiplantae</taxon>
        <taxon>Chlorophyta</taxon>
        <taxon>Mamiellophyceae</taxon>
        <taxon>Mamiellales</taxon>
        <taxon>Mamiellaceae</taxon>
        <taxon>Micromonas</taxon>
    </lineage>
</organism>
<accession>A0A7S0KKQ7</accession>
<dbReference type="PROSITE" id="PS01094">
    <property type="entry name" value="UPF0076"/>
    <property type="match status" value="1"/>
</dbReference>
<evidence type="ECO:0000256" key="1">
    <source>
        <dbReference type="ARBA" id="ARBA00010552"/>
    </source>
</evidence>
<name>A0A7S0KKQ7_MICPS</name>
<dbReference type="AlphaFoldDB" id="A0A7S0KKQ7"/>
<dbReference type="GO" id="GO:0005829">
    <property type="term" value="C:cytosol"/>
    <property type="evidence" value="ECO:0007669"/>
    <property type="project" value="TreeGrafter"/>
</dbReference>
<proteinExistence type="inferred from homology"/>
<dbReference type="SUPFAM" id="SSF55298">
    <property type="entry name" value="YjgF-like"/>
    <property type="match status" value="1"/>
</dbReference>
<dbReference type="CDD" id="cd00448">
    <property type="entry name" value="YjgF_YER057c_UK114_family"/>
    <property type="match status" value="1"/>
</dbReference>
<dbReference type="NCBIfam" id="TIGR00004">
    <property type="entry name" value="Rid family detoxifying hydrolase"/>
    <property type="match status" value="1"/>
</dbReference>
<dbReference type="Pfam" id="PF01042">
    <property type="entry name" value="Ribonuc_L-PSP"/>
    <property type="match status" value="1"/>
</dbReference>
<dbReference type="PANTHER" id="PTHR11803:SF39">
    <property type="entry name" value="2-IMINOBUTANOATE_2-IMINOPROPANOATE DEAMINASE"/>
    <property type="match status" value="1"/>
</dbReference>
<comment type="similarity">
    <text evidence="1">Belongs to the RutC family.</text>
</comment>